<dbReference type="EMBL" id="SNSC02000005">
    <property type="protein sequence ID" value="TID24485.1"/>
    <property type="molecule type" value="Genomic_DNA"/>
</dbReference>
<dbReference type="InterPro" id="IPR013078">
    <property type="entry name" value="His_Pase_superF_clade-1"/>
</dbReference>
<keyword evidence="2" id="KW-1185">Reference proteome</keyword>
<sequence>MRISMAAMAVAAFPLASSEHQEMQKPLGIPSKLSFSHASQTKIIHIIRHGQAYNNLGHFDWLDPNLTDLGLEQVQKLGQEWPKSDSLDLVVSSPQIRALNTTLTWLTGVSKRDITLPNFTEQPIIAFPELQELGSSPSSRGHLREDLEKMLGHPPPFPVYLGRLTPGWNTTTGYWDRGEASSKVRAEVFKLWLAERKERRIAVVGHDANLNLLVNSTCFRDHEGRCQHWHNAEVRHFHFDGKLFHELDA</sequence>
<dbReference type="SMART" id="SM00855">
    <property type="entry name" value="PGAM"/>
    <property type="match status" value="1"/>
</dbReference>
<dbReference type="OrthoDB" id="496981at2759"/>
<gene>
    <name evidence="1" type="ORF">E6O75_ATG02850</name>
</gene>
<dbReference type="PANTHER" id="PTHR48100">
    <property type="entry name" value="BROAD-SPECIFICITY PHOSPHATASE YOR283W-RELATED"/>
    <property type="match status" value="1"/>
</dbReference>
<evidence type="ECO:0000313" key="1">
    <source>
        <dbReference type="EMBL" id="TID24485.1"/>
    </source>
</evidence>
<name>A0A4Z1P889_9PEZI</name>
<dbReference type="Gene3D" id="3.40.50.1240">
    <property type="entry name" value="Phosphoglycerate mutase-like"/>
    <property type="match status" value="1"/>
</dbReference>
<dbReference type="PANTHER" id="PTHR48100:SF54">
    <property type="entry name" value="PHOSPHATASE SPAC5H10.03-RELATED"/>
    <property type="match status" value="1"/>
</dbReference>
<dbReference type="SUPFAM" id="SSF53254">
    <property type="entry name" value="Phosphoglycerate mutase-like"/>
    <property type="match status" value="1"/>
</dbReference>
<dbReference type="AlphaFoldDB" id="A0A4Z1P889"/>
<dbReference type="GO" id="GO:0005737">
    <property type="term" value="C:cytoplasm"/>
    <property type="evidence" value="ECO:0007669"/>
    <property type="project" value="TreeGrafter"/>
</dbReference>
<dbReference type="Proteomes" id="UP000298493">
    <property type="component" value="Unassembled WGS sequence"/>
</dbReference>
<dbReference type="CDD" id="cd07067">
    <property type="entry name" value="HP_PGM_like"/>
    <property type="match status" value="1"/>
</dbReference>
<comment type="caution">
    <text evidence="1">The sequence shown here is derived from an EMBL/GenBank/DDBJ whole genome shotgun (WGS) entry which is preliminary data.</text>
</comment>
<accession>A0A4Z1P889</accession>
<protein>
    <submittedName>
        <fullName evidence="1">Clustered mitochondria</fullName>
    </submittedName>
</protein>
<organism evidence="1 2">
    <name type="scientific">Venturia nashicola</name>
    <dbReference type="NCBI Taxonomy" id="86259"/>
    <lineage>
        <taxon>Eukaryota</taxon>
        <taxon>Fungi</taxon>
        <taxon>Dikarya</taxon>
        <taxon>Ascomycota</taxon>
        <taxon>Pezizomycotina</taxon>
        <taxon>Dothideomycetes</taxon>
        <taxon>Pleosporomycetidae</taxon>
        <taxon>Venturiales</taxon>
        <taxon>Venturiaceae</taxon>
        <taxon>Venturia</taxon>
    </lineage>
</organism>
<dbReference type="InterPro" id="IPR029033">
    <property type="entry name" value="His_PPase_superfam"/>
</dbReference>
<dbReference type="Pfam" id="PF00300">
    <property type="entry name" value="His_Phos_1"/>
    <property type="match status" value="1"/>
</dbReference>
<evidence type="ECO:0000313" key="2">
    <source>
        <dbReference type="Proteomes" id="UP000298493"/>
    </source>
</evidence>
<dbReference type="InterPro" id="IPR050275">
    <property type="entry name" value="PGM_Phosphatase"/>
</dbReference>
<proteinExistence type="predicted"/>
<reference evidence="1 2" key="1">
    <citation type="submission" date="2019-04" db="EMBL/GenBank/DDBJ databases">
        <title>High contiguity whole genome sequence and gene annotation resource for two Venturia nashicola isolates.</title>
        <authorList>
            <person name="Prokchorchik M."/>
            <person name="Won K."/>
            <person name="Lee Y."/>
            <person name="Choi E.D."/>
            <person name="Segonzac C."/>
            <person name="Sohn K.H."/>
        </authorList>
    </citation>
    <scope>NUCLEOTIDE SEQUENCE [LARGE SCALE GENOMIC DNA]</scope>
    <source>
        <strain evidence="1 2">PRI2</strain>
    </source>
</reference>
<dbReference type="GO" id="GO:0016791">
    <property type="term" value="F:phosphatase activity"/>
    <property type="evidence" value="ECO:0007669"/>
    <property type="project" value="TreeGrafter"/>
</dbReference>